<name>A0A8J6QXT7_9BACT</name>
<organism evidence="2 3">
    <name type="scientific">Pelovirga terrestris</name>
    <dbReference type="NCBI Taxonomy" id="2771352"/>
    <lineage>
        <taxon>Bacteria</taxon>
        <taxon>Pseudomonadati</taxon>
        <taxon>Thermodesulfobacteriota</taxon>
        <taxon>Desulfuromonadia</taxon>
        <taxon>Geobacterales</taxon>
        <taxon>Geobacteraceae</taxon>
        <taxon>Pelovirga</taxon>
    </lineage>
</organism>
<protein>
    <recommendedName>
        <fullName evidence="4">DUF4920 domain-containing protein</fullName>
    </recommendedName>
</protein>
<evidence type="ECO:0000313" key="2">
    <source>
        <dbReference type="EMBL" id="MBD1401076.1"/>
    </source>
</evidence>
<dbReference type="Proteomes" id="UP000632828">
    <property type="component" value="Unassembled WGS sequence"/>
</dbReference>
<sequence>MKSWLGVMFVLLFVGLFSSSLHAQSFGEPLSLKETTSISAILENPDSFVGKTLQVRGLVVNVCTSRGCWMSMAGSFNSTCRPGS</sequence>
<evidence type="ECO:0000256" key="1">
    <source>
        <dbReference type="SAM" id="SignalP"/>
    </source>
</evidence>
<comment type="caution">
    <text evidence="2">The sequence shown here is derived from an EMBL/GenBank/DDBJ whole genome shotgun (WGS) entry which is preliminary data.</text>
</comment>
<reference evidence="2" key="1">
    <citation type="submission" date="2020-09" db="EMBL/GenBank/DDBJ databases">
        <title>Pelobacter alkaliphilus sp. nov., a novel anaerobic arsenate-reducing bacterium from terrestrial mud volcano.</title>
        <authorList>
            <person name="Khomyakova M.A."/>
            <person name="Merkel A.Y."/>
            <person name="Slobodkin A.I."/>
        </authorList>
    </citation>
    <scope>NUCLEOTIDE SEQUENCE</scope>
    <source>
        <strain evidence="2">M08fum</strain>
    </source>
</reference>
<keyword evidence="3" id="KW-1185">Reference proteome</keyword>
<accession>A0A8J6QXT7</accession>
<feature type="chain" id="PRO_5035165925" description="DUF4920 domain-containing protein" evidence="1">
    <location>
        <begin position="24"/>
        <end position="84"/>
    </location>
</feature>
<dbReference type="AlphaFoldDB" id="A0A8J6QXT7"/>
<dbReference type="RefSeq" id="WP_191156286.1">
    <property type="nucleotide sequence ID" value="NZ_JACWUN010000011.1"/>
</dbReference>
<evidence type="ECO:0008006" key="4">
    <source>
        <dbReference type="Google" id="ProtNLM"/>
    </source>
</evidence>
<evidence type="ECO:0000313" key="3">
    <source>
        <dbReference type="Proteomes" id="UP000632828"/>
    </source>
</evidence>
<dbReference type="EMBL" id="JACWUN010000011">
    <property type="protein sequence ID" value="MBD1401076.1"/>
    <property type="molecule type" value="Genomic_DNA"/>
</dbReference>
<feature type="signal peptide" evidence="1">
    <location>
        <begin position="1"/>
        <end position="23"/>
    </location>
</feature>
<proteinExistence type="predicted"/>
<keyword evidence="1" id="KW-0732">Signal</keyword>
<gene>
    <name evidence="2" type="ORF">ICT70_10355</name>
</gene>